<name>A0A4Q9HCV6_9SPHI</name>
<protein>
    <submittedName>
        <fullName evidence="2">Uncharacterized protein</fullName>
    </submittedName>
</protein>
<reference evidence="2 3" key="1">
    <citation type="submission" date="2019-02" db="EMBL/GenBank/DDBJ databases">
        <title>Pedobacter kyonggii whole genome sequence analysis.</title>
        <authorList>
            <person name="Dahal R.H."/>
        </authorList>
    </citation>
    <scope>NUCLEOTIDE SEQUENCE [LARGE SCALE GENOMIC DNA]</scope>
    <source>
        <strain evidence="2 3">K-4-11-1</strain>
    </source>
</reference>
<evidence type="ECO:0000256" key="1">
    <source>
        <dbReference type="SAM" id="Phobius"/>
    </source>
</evidence>
<evidence type="ECO:0000313" key="2">
    <source>
        <dbReference type="EMBL" id="TBO42248.1"/>
    </source>
</evidence>
<feature type="transmembrane region" description="Helical" evidence="1">
    <location>
        <begin position="133"/>
        <end position="152"/>
    </location>
</feature>
<proteinExistence type="predicted"/>
<keyword evidence="1" id="KW-1133">Transmembrane helix</keyword>
<dbReference type="EMBL" id="SIXF01000009">
    <property type="protein sequence ID" value="TBO42248.1"/>
    <property type="molecule type" value="Genomic_DNA"/>
</dbReference>
<keyword evidence="1" id="KW-0472">Membrane</keyword>
<dbReference type="OrthoDB" id="5197449at2"/>
<feature type="transmembrane region" description="Helical" evidence="1">
    <location>
        <begin position="28"/>
        <end position="47"/>
    </location>
</feature>
<comment type="caution">
    <text evidence="2">The sequence shown here is derived from an EMBL/GenBank/DDBJ whole genome shotgun (WGS) entry which is preliminary data.</text>
</comment>
<sequence length="155" mass="17772">MTDKEIQMQVWDKSIDVQMHFNNIELQIRNYALTLFTAIIAGIGYLLKEKINIIVMGYIFPSSAAAALIGIVIMCAFYFMDKYWYHLLLQGSVKHALAIETIITDPALKLTSAIGASSKVKLLGWDIDSSRKYYFFYYPLILIFLVLYLALLKWA</sequence>
<gene>
    <name evidence="2" type="ORF">EYS08_12040</name>
</gene>
<keyword evidence="3" id="KW-1185">Reference proteome</keyword>
<accession>A0A4Q9HCV6</accession>
<evidence type="ECO:0000313" key="3">
    <source>
        <dbReference type="Proteomes" id="UP000291819"/>
    </source>
</evidence>
<keyword evidence="1" id="KW-0812">Transmembrane</keyword>
<feature type="transmembrane region" description="Helical" evidence="1">
    <location>
        <begin position="59"/>
        <end position="80"/>
    </location>
</feature>
<dbReference type="RefSeq" id="WP_131030267.1">
    <property type="nucleotide sequence ID" value="NZ_SIXF01000009.1"/>
</dbReference>
<organism evidence="2 3">
    <name type="scientific">Pedobacter kyonggii</name>
    <dbReference type="NCBI Taxonomy" id="1926871"/>
    <lineage>
        <taxon>Bacteria</taxon>
        <taxon>Pseudomonadati</taxon>
        <taxon>Bacteroidota</taxon>
        <taxon>Sphingobacteriia</taxon>
        <taxon>Sphingobacteriales</taxon>
        <taxon>Sphingobacteriaceae</taxon>
        <taxon>Pedobacter</taxon>
    </lineage>
</organism>
<dbReference type="Proteomes" id="UP000291819">
    <property type="component" value="Unassembled WGS sequence"/>
</dbReference>
<dbReference type="AlphaFoldDB" id="A0A4Q9HCV6"/>